<evidence type="ECO:0000259" key="2">
    <source>
        <dbReference type="PROSITE" id="PS50943"/>
    </source>
</evidence>
<dbReference type="Gene3D" id="1.10.260.40">
    <property type="entry name" value="lambda repressor-like DNA-binding domains"/>
    <property type="match status" value="1"/>
</dbReference>
<dbReference type="RefSeq" id="WP_337321788.1">
    <property type="nucleotide sequence ID" value="NZ_JBBDGN010000018.1"/>
</dbReference>
<comment type="caution">
    <text evidence="3">The sequence shown here is derived from an EMBL/GenBank/DDBJ whole genome shotgun (WGS) entry which is preliminary data.</text>
</comment>
<dbReference type="SMART" id="SM00530">
    <property type="entry name" value="HTH_XRE"/>
    <property type="match status" value="1"/>
</dbReference>
<sequence length="75" mass="8531">MTIPAHRIAFGEHLRELRRARGWTSQEAFAHHVGLDRTYISGIERSRRNPTLDIIVKLARGLEVSPSELLSTIEP</sequence>
<feature type="domain" description="HTH cro/C1-type" evidence="2">
    <location>
        <begin position="14"/>
        <end position="69"/>
    </location>
</feature>
<reference evidence="3 4" key="1">
    <citation type="submission" date="2024-02" db="EMBL/GenBank/DDBJ databases">
        <authorList>
            <person name="Saticioglu I.B."/>
        </authorList>
    </citation>
    <scope>NUCLEOTIDE SEQUENCE [LARGE SCALE GENOMIC DNA]</scope>
    <source>
        <strain evidence="3 4">Mu-43</strain>
    </source>
</reference>
<proteinExistence type="predicted"/>
<name>A0ABU8LR76_9MICO</name>
<dbReference type="SUPFAM" id="SSF47413">
    <property type="entry name" value="lambda repressor-like DNA-binding domains"/>
    <property type="match status" value="1"/>
</dbReference>
<organism evidence="3 4">
    <name type="scientific">Microbacterium istanbulense</name>
    <dbReference type="NCBI Taxonomy" id="3122049"/>
    <lineage>
        <taxon>Bacteria</taxon>
        <taxon>Bacillati</taxon>
        <taxon>Actinomycetota</taxon>
        <taxon>Actinomycetes</taxon>
        <taxon>Micrococcales</taxon>
        <taxon>Microbacteriaceae</taxon>
        <taxon>Microbacterium</taxon>
    </lineage>
</organism>
<keyword evidence="1" id="KW-0238">DNA-binding</keyword>
<dbReference type="InterPro" id="IPR050807">
    <property type="entry name" value="TransReg_Diox_bact_type"/>
</dbReference>
<dbReference type="PROSITE" id="PS50943">
    <property type="entry name" value="HTH_CROC1"/>
    <property type="match status" value="1"/>
</dbReference>
<dbReference type="PANTHER" id="PTHR46797">
    <property type="entry name" value="HTH-TYPE TRANSCRIPTIONAL REGULATOR"/>
    <property type="match status" value="1"/>
</dbReference>
<dbReference type="Proteomes" id="UP001366085">
    <property type="component" value="Unassembled WGS sequence"/>
</dbReference>
<dbReference type="EMBL" id="JBBDGN010000018">
    <property type="protein sequence ID" value="MEJ1092832.1"/>
    <property type="molecule type" value="Genomic_DNA"/>
</dbReference>
<dbReference type="Pfam" id="PF01381">
    <property type="entry name" value="HTH_3"/>
    <property type="match status" value="1"/>
</dbReference>
<dbReference type="InterPro" id="IPR010982">
    <property type="entry name" value="Lambda_DNA-bd_dom_sf"/>
</dbReference>
<evidence type="ECO:0000256" key="1">
    <source>
        <dbReference type="ARBA" id="ARBA00023125"/>
    </source>
</evidence>
<dbReference type="PANTHER" id="PTHR46797:SF1">
    <property type="entry name" value="METHYLPHOSPHONATE SYNTHASE"/>
    <property type="match status" value="1"/>
</dbReference>
<evidence type="ECO:0000313" key="4">
    <source>
        <dbReference type="Proteomes" id="UP001366085"/>
    </source>
</evidence>
<dbReference type="InterPro" id="IPR001387">
    <property type="entry name" value="Cro/C1-type_HTH"/>
</dbReference>
<evidence type="ECO:0000313" key="3">
    <source>
        <dbReference type="EMBL" id="MEJ1092832.1"/>
    </source>
</evidence>
<protein>
    <submittedName>
        <fullName evidence="3">Helix-turn-helix transcriptional regulator</fullName>
    </submittedName>
</protein>
<dbReference type="CDD" id="cd00093">
    <property type="entry name" value="HTH_XRE"/>
    <property type="match status" value="1"/>
</dbReference>
<gene>
    <name evidence="3" type="ORF">WDU93_14180</name>
</gene>
<accession>A0ABU8LR76</accession>
<keyword evidence="4" id="KW-1185">Reference proteome</keyword>